<proteinExistence type="predicted"/>
<keyword evidence="3" id="KW-1185">Reference proteome</keyword>
<gene>
    <name evidence="2" type="ORF">JOF59_001755</name>
</gene>
<reference evidence="2 3" key="1">
    <citation type="submission" date="2021-03" db="EMBL/GenBank/DDBJ databases">
        <title>Sequencing the genomes of 1000 actinobacteria strains.</title>
        <authorList>
            <person name="Klenk H.-P."/>
        </authorList>
    </citation>
    <scope>NUCLEOTIDE SEQUENCE [LARGE SCALE GENOMIC DNA]</scope>
    <source>
        <strain evidence="2 3">DSM 40843</strain>
    </source>
</reference>
<feature type="chain" id="PRO_5046189073" evidence="1">
    <location>
        <begin position="22"/>
        <end position="48"/>
    </location>
</feature>
<organism evidence="2 3">
    <name type="scientific">Streptomyces clavifer</name>
    <dbReference type="NCBI Taxonomy" id="68188"/>
    <lineage>
        <taxon>Bacteria</taxon>
        <taxon>Bacillati</taxon>
        <taxon>Actinomycetota</taxon>
        <taxon>Actinomycetes</taxon>
        <taxon>Kitasatosporales</taxon>
        <taxon>Streptomycetaceae</taxon>
        <taxon>Streptomyces</taxon>
    </lineage>
</organism>
<feature type="signal peptide" evidence="1">
    <location>
        <begin position="1"/>
        <end position="21"/>
    </location>
</feature>
<name>A0ABS4V621_9ACTN</name>
<keyword evidence="1" id="KW-0732">Signal</keyword>
<dbReference type="EMBL" id="JAGINS010000001">
    <property type="protein sequence ID" value="MBP2359355.1"/>
    <property type="molecule type" value="Genomic_DNA"/>
</dbReference>
<sequence length="48" mass="4576">MKVRTTVRAATAAVLCLAAVACGPDGEGGGTAPEVPAALVTAQAAKLP</sequence>
<evidence type="ECO:0000256" key="1">
    <source>
        <dbReference type="SAM" id="SignalP"/>
    </source>
</evidence>
<dbReference type="Proteomes" id="UP001519311">
    <property type="component" value="Unassembled WGS sequence"/>
</dbReference>
<dbReference type="PROSITE" id="PS51257">
    <property type="entry name" value="PROKAR_LIPOPROTEIN"/>
    <property type="match status" value="1"/>
</dbReference>
<evidence type="ECO:0000313" key="2">
    <source>
        <dbReference type="EMBL" id="MBP2359355.1"/>
    </source>
</evidence>
<dbReference type="RefSeq" id="WP_164494127.1">
    <property type="nucleotide sequence ID" value="NZ_BMWJ01000001.1"/>
</dbReference>
<evidence type="ECO:0000313" key="3">
    <source>
        <dbReference type="Proteomes" id="UP001519311"/>
    </source>
</evidence>
<protein>
    <submittedName>
        <fullName evidence="2">Uncharacterized protein</fullName>
    </submittedName>
</protein>
<accession>A0ABS4V621</accession>
<comment type="caution">
    <text evidence="2">The sequence shown here is derived from an EMBL/GenBank/DDBJ whole genome shotgun (WGS) entry which is preliminary data.</text>
</comment>